<keyword evidence="2" id="KW-1185">Reference proteome</keyword>
<name>A0A3D8TLK9_9LIST</name>
<evidence type="ECO:0008006" key="3">
    <source>
        <dbReference type="Google" id="ProtNLM"/>
    </source>
</evidence>
<dbReference type="InterPro" id="IPR002763">
    <property type="entry name" value="DUF72"/>
</dbReference>
<dbReference type="Pfam" id="PF01904">
    <property type="entry name" value="DUF72"/>
    <property type="match status" value="1"/>
</dbReference>
<dbReference type="PANTHER" id="PTHR30348:SF13">
    <property type="entry name" value="UPF0759 PROTEIN YUNF"/>
    <property type="match status" value="1"/>
</dbReference>
<comment type="caution">
    <text evidence="1">The sequence shown here is derived from an EMBL/GenBank/DDBJ whole genome shotgun (WGS) entry which is preliminary data.</text>
</comment>
<protein>
    <recommendedName>
        <fullName evidence="3">DUF72 domain-containing protein</fullName>
    </recommendedName>
</protein>
<dbReference type="AlphaFoldDB" id="A0A3D8TLK9"/>
<dbReference type="EMBL" id="LARY01000003">
    <property type="protein sequence ID" value="RDW99600.1"/>
    <property type="molecule type" value="Genomic_DNA"/>
</dbReference>
<accession>A0A3D8TLK9</accession>
<dbReference type="RefSeq" id="WP_115753987.1">
    <property type="nucleotide sequence ID" value="NZ_LARY01000003.1"/>
</dbReference>
<dbReference type="InterPro" id="IPR036520">
    <property type="entry name" value="UPF0759_sf"/>
</dbReference>
<dbReference type="SUPFAM" id="SSF117396">
    <property type="entry name" value="TM1631-like"/>
    <property type="match status" value="1"/>
</dbReference>
<organism evidence="1 2">
    <name type="scientific">Listeria kieliensis</name>
    <dbReference type="NCBI Taxonomy" id="1621700"/>
    <lineage>
        <taxon>Bacteria</taxon>
        <taxon>Bacillati</taxon>
        <taxon>Bacillota</taxon>
        <taxon>Bacilli</taxon>
        <taxon>Bacillales</taxon>
        <taxon>Listeriaceae</taxon>
        <taxon>Listeria</taxon>
    </lineage>
</organism>
<dbReference type="PANTHER" id="PTHR30348">
    <property type="entry name" value="UNCHARACTERIZED PROTEIN YECE"/>
    <property type="match status" value="1"/>
</dbReference>
<gene>
    <name evidence="1" type="ORF">UR08_11560</name>
</gene>
<dbReference type="Gene3D" id="3.20.20.410">
    <property type="entry name" value="Protein of unknown function UPF0759"/>
    <property type="match status" value="1"/>
</dbReference>
<dbReference type="Proteomes" id="UP000257055">
    <property type="component" value="Unassembled WGS sequence"/>
</dbReference>
<sequence>MITIGLTGWSDHDTLQLSSKHKLADYAAHFPLVEVDTSFYAIPSPKTTANWASGTPDVFRFVVKAFQAMTTHKEWKDYYDSEVEMYRCYMDAIAPISESGKLKAILFQFPPFFNCTKENVNYLRHVKEQMGDLPIAIEFRNSSWYSDANQEKTLALLAELGFIHVVVDEPQIGTRSVPIVLRATNPDLTLVRLHGRNQYGWMKANSPEWREVRTLYRYNAEEISEWASYIKRLSEHSNEIVVIFNNNSGGDAADNAKALQKELEIKFDGLAPMQMDLFSEF</sequence>
<proteinExistence type="predicted"/>
<evidence type="ECO:0000313" key="1">
    <source>
        <dbReference type="EMBL" id="RDW99600.1"/>
    </source>
</evidence>
<reference evidence="2" key="1">
    <citation type="submission" date="2015-04" db="EMBL/GenBank/DDBJ databases">
        <authorList>
            <person name="Schardt J."/>
            <person name="Mueller-Herbst S."/>
            <person name="Scherer S."/>
            <person name="Huptas C."/>
        </authorList>
    </citation>
    <scope>NUCLEOTIDE SEQUENCE [LARGE SCALE GENOMIC DNA]</scope>
    <source>
        <strain evidence="2">Kiel-L1</strain>
    </source>
</reference>
<evidence type="ECO:0000313" key="2">
    <source>
        <dbReference type="Proteomes" id="UP000257055"/>
    </source>
</evidence>